<sequence length="223" mass="24955">MLEKKLWGDEGTAAERAEWKEERGKLEEKERWSSSPANETYPEVHFCVEPPLVLVKRLSYLLLQGIKTIKQLLKRPGFLSPFTVEAIVTPELFKIKDIVIGNLLDQYFKEECVKFDSVTIAEDIFKCTLGHKELCQRTSNIIIIKSLLKLLQPQLDIVGTVLQCGSATVPNDANLEEILAEGILIIISSSTMPAEMHVECAAPILCSLILMIISVSAPTMFQP</sequence>
<dbReference type="Proteomes" id="UP000789739">
    <property type="component" value="Unassembled WGS sequence"/>
</dbReference>
<reference evidence="2" key="1">
    <citation type="submission" date="2021-06" db="EMBL/GenBank/DDBJ databases">
        <authorList>
            <person name="Kallberg Y."/>
            <person name="Tangrot J."/>
            <person name="Rosling A."/>
        </authorList>
    </citation>
    <scope>NUCLEOTIDE SEQUENCE</scope>
    <source>
        <strain evidence="2">BR232B</strain>
    </source>
</reference>
<feature type="compositionally biased region" description="Basic and acidic residues" evidence="1">
    <location>
        <begin position="1"/>
        <end position="32"/>
    </location>
</feature>
<dbReference type="OrthoDB" id="10656794at2759"/>
<evidence type="ECO:0000313" key="2">
    <source>
        <dbReference type="EMBL" id="CAG8602307.1"/>
    </source>
</evidence>
<feature type="region of interest" description="Disordered" evidence="1">
    <location>
        <begin position="1"/>
        <end position="34"/>
    </location>
</feature>
<keyword evidence="3" id="KW-1185">Reference proteome</keyword>
<comment type="caution">
    <text evidence="2">The sequence shown here is derived from an EMBL/GenBank/DDBJ whole genome shotgun (WGS) entry which is preliminary data.</text>
</comment>
<gene>
    <name evidence="2" type="ORF">PBRASI_LOCUS7711</name>
</gene>
<evidence type="ECO:0000256" key="1">
    <source>
        <dbReference type="SAM" id="MobiDB-lite"/>
    </source>
</evidence>
<protein>
    <submittedName>
        <fullName evidence="2">6944_t:CDS:1</fullName>
    </submittedName>
</protein>
<evidence type="ECO:0000313" key="3">
    <source>
        <dbReference type="Proteomes" id="UP000789739"/>
    </source>
</evidence>
<organism evidence="2 3">
    <name type="scientific">Paraglomus brasilianum</name>
    <dbReference type="NCBI Taxonomy" id="144538"/>
    <lineage>
        <taxon>Eukaryota</taxon>
        <taxon>Fungi</taxon>
        <taxon>Fungi incertae sedis</taxon>
        <taxon>Mucoromycota</taxon>
        <taxon>Glomeromycotina</taxon>
        <taxon>Glomeromycetes</taxon>
        <taxon>Paraglomerales</taxon>
        <taxon>Paraglomeraceae</taxon>
        <taxon>Paraglomus</taxon>
    </lineage>
</organism>
<name>A0A9N9CG28_9GLOM</name>
<proteinExistence type="predicted"/>
<dbReference type="EMBL" id="CAJVPI010001236">
    <property type="protein sequence ID" value="CAG8602307.1"/>
    <property type="molecule type" value="Genomic_DNA"/>
</dbReference>
<dbReference type="AlphaFoldDB" id="A0A9N9CG28"/>
<accession>A0A9N9CG28</accession>